<evidence type="ECO:0000313" key="1">
    <source>
        <dbReference type="Proteomes" id="UP000887574"/>
    </source>
</evidence>
<organism evidence="1 2">
    <name type="scientific">Ditylenchus dipsaci</name>
    <dbReference type="NCBI Taxonomy" id="166011"/>
    <lineage>
        <taxon>Eukaryota</taxon>
        <taxon>Metazoa</taxon>
        <taxon>Ecdysozoa</taxon>
        <taxon>Nematoda</taxon>
        <taxon>Chromadorea</taxon>
        <taxon>Rhabditida</taxon>
        <taxon>Tylenchina</taxon>
        <taxon>Tylenchomorpha</taxon>
        <taxon>Sphaerularioidea</taxon>
        <taxon>Anguinidae</taxon>
        <taxon>Anguininae</taxon>
        <taxon>Ditylenchus</taxon>
    </lineage>
</organism>
<sequence>MYVNYTQQEYSEQVHDEQTKDQLAKKWKEKKITELFISEYLEKTKKLKKTQAKICEFAAPVGSYLDKNAILVFNEAARAYIDLEIKSIMAENEAGASCKIKLLKQSLQKVEEEKHMLELCVAKGKPVEDTFTLSDVATFLRVIGYSKNNYLKCISMDPATIGNYMKKGYSVKPRKATRNFAEQSDFIKHILE</sequence>
<protein>
    <submittedName>
        <fullName evidence="2">Uncharacterized protein</fullName>
    </submittedName>
</protein>
<dbReference type="Proteomes" id="UP000887574">
    <property type="component" value="Unplaced"/>
</dbReference>
<keyword evidence="1" id="KW-1185">Reference proteome</keyword>
<proteinExistence type="predicted"/>
<name>A0A915E4A9_9BILA</name>
<dbReference type="AlphaFoldDB" id="A0A915E4A9"/>
<accession>A0A915E4A9</accession>
<dbReference type="WBParaSite" id="jg26826">
    <property type="protein sequence ID" value="jg26826"/>
    <property type="gene ID" value="jg26826"/>
</dbReference>
<evidence type="ECO:0000313" key="2">
    <source>
        <dbReference type="WBParaSite" id="jg26826"/>
    </source>
</evidence>
<reference evidence="2" key="1">
    <citation type="submission" date="2022-11" db="UniProtKB">
        <authorList>
            <consortium name="WormBaseParasite"/>
        </authorList>
    </citation>
    <scope>IDENTIFICATION</scope>
</reference>